<organism evidence="2 3">
    <name type="scientific">Vagococcus allomyrinae</name>
    <dbReference type="NCBI Taxonomy" id="2794353"/>
    <lineage>
        <taxon>Bacteria</taxon>
        <taxon>Bacillati</taxon>
        <taxon>Bacillota</taxon>
        <taxon>Bacilli</taxon>
        <taxon>Lactobacillales</taxon>
        <taxon>Enterococcaceae</taxon>
        <taxon>Vagococcus</taxon>
    </lineage>
</organism>
<proteinExistence type="predicted"/>
<evidence type="ECO:0000313" key="3">
    <source>
        <dbReference type="Proteomes" id="UP000674938"/>
    </source>
</evidence>
<dbReference type="Proteomes" id="UP000674938">
    <property type="component" value="Unassembled WGS sequence"/>
</dbReference>
<comment type="caution">
    <text evidence="2">The sequence shown here is derived from an EMBL/GenBank/DDBJ whole genome shotgun (WGS) entry which is preliminary data.</text>
</comment>
<gene>
    <name evidence="2" type="ORF">I6N95_15305</name>
</gene>
<accession>A0A940SWQ0</accession>
<sequence>MNNYKEKYNPEFKVRRSQLLTPFGIGALMDINNQSLMVADSEYWGDDLELVHDIRLEKILGCKGFIEPPLSSMTNIQGKRFPRWYFSPVDRRLKTIDKWREEIKAMGDNKSLISFDKKPFTKKDNNRVELVPVRIICACEHGHSQDFPWLEWAHMDSSLSAADFKNHKLVLKSDAKSASISELKVCCTTCESKNNVKLEKSLAGIFDDKKMAKRFEKINVHCEGKHYWKHTICNEKCDQNLKVMLRNANNFYFPSIMSSVNIPFNENTDLEKIMSHKEYSSIIGHMKKSVRGQEYDFFENNSRVSNSIDYISEDLDLSNGYVRESVGTQLGYYSSEKTDLVTVMDYRRAEFQVLTGRESFNHNSNIEFKIKVYNKPDFSDSVKKSFFSKLTLVHSLEVMSALTGFSRIDTLNSDKILEDIEEEETNTKNIKMVSLKRKDDTFVGIKARGEGIFFELSNKKVKEWLKVNELTPMFRKINEKLKFDIHEDEKPYIAPDYYLVHTLSHLLIRELSLTCGYTSSSLKERIYYSNEDGEEMYGVLIYTSSSDSEGTLGGLVKQGLPKKFFATIDAAIEKAKWCSFDPVCIESVGQGRNSLNAGACHACSLISETSCEKMNVFLDRSMLIGTLDNPEWGFFGEVVNLKK</sequence>
<evidence type="ECO:0000259" key="1">
    <source>
        <dbReference type="Pfam" id="PF09369"/>
    </source>
</evidence>
<evidence type="ECO:0000313" key="2">
    <source>
        <dbReference type="EMBL" id="MBP1042386.1"/>
    </source>
</evidence>
<name>A0A940SWQ0_9ENTE</name>
<reference evidence="2" key="1">
    <citation type="submission" date="2020-12" db="EMBL/GenBank/DDBJ databases">
        <title>Vagococcus allomyrinae sp. nov. and Enterococcus lavae sp. nov., isolated from the larvae of Allomyrina dichotoma.</title>
        <authorList>
            <person name="Lee S.D."/>
        </authorList>
    </citation>
    <scope>NUCLEOTIDE SEQUENCE</scope>
    <source>
        <strain evidence="2">BWB3-3</strain>
    </source>
</reference>
<keyword evidence="3" id="KW-1185">Reference proteome</keyword>
<dbReference type="InterPro" id="IPR018973">
    <property type="entry name" value="MZB"/>
</dbReference>
<protein>
    <submittedName>
        <fullName evidence="2">DUF1998 domain-containing protein</fullName>
    </submittedName>
</protein>
<dbReference type="NCBIfam" id="NF038324">
    <property type="entry name" value="DrmB_fam"/>
    <property type="match status" value="1"/>
</dbReference>
<dbReference type="RefSeq" id="WP_209529525.1">
    <property type="nucleotide sequence ID" value="NZ_JAEEGA010000010.1"/>
</dbReference>
<dbReference type="AlphaFoldDB" id="A0A940SWQ0"/>
<dbReference type="Pfam" id="PF09369">
    <property type="entry name" value="MZB"/>
    <property type="match status" value="1"/>
</dbReference>
<dbReference type="InterPro" id="IPR047721">
    <property type="entry name" value="DrmB"/>
</dbReference>
<dbReference type="EMBL" id="JAEEGA010000010">
    <property type="protein sequence ID" value="MBP1042386.1"/>
    <property type="molecule type" value="Genomic_DNA"/>
</dbReference>
<feature type="domain" description="MrfA-like Zn-binding" evidence="1">
    <location>
        <begin position="503"/>
        <end position="603"/>
    </location>
</feature>